<gene>
    <name evidence="10" type="ORF">A500_08296</name>
</gene>
<feature type="transmembrane region" description="Helical" evidence="8">
    <location>
        <begin position="163"/>
        <end position="184"/>
    </location>
</feature>
<feature type="transmembrane region" description="Helical" evidence="8">
    <location>
        <begin position="352"/>
        <end position="369"/>
    </location>
</feature>
<feature type="transmembrane region" description="Helical" evidence="8">
    <location>
        <begin position="196"/>
        <end position="215"/>
    </location>
</feature>
<dbReference type="FunFam" id="1.20.1720.10:FF:000021">
    <property type="entry name" value="Drug resistance transporter, EmrB/QacA subfamily"/>
    <property type="match status" value="1"/>
</dbReference>
<evidence type="ECO:0000256" key="2">
    <source>
        <dbReference type="ARBA" id="ARBA00008537"/>
    </source>
</evidence>
<keyword evidence="5 8" id="KW-0812">Transmembrane</keyword>
<evidence type="ECO:0000313" key="11">
    <source>
        <dbReference type="Proteomes" id="UP000013988"/>
    </source>
</evidence>
<comment type="caution">
    <text evidence="10">The sequence shown here is derived from an EMBL/GenBank/DDBJ whole genome shotgun (WGS) entry which is preliminary data.</text>
</comment>
<dbReference type="PRINTS" id="PR01036">
    <property type="entry name" value="TCRTETB"/>
</dbReference>
<dbReference type="OrthoDB" id="102502at2"/>
<dbReference type="PANTHER" id="PTHR42718">
    <property type="entry name" value="MAJOR FACILITATOR SUPERFAMILY MULTIDRUG TRANSPORTER MFSC"/>
    <property type="match status" value="1"/>
</dbReference>
<dbReference type="NCBIfam" id="TIGR00711">
    <property type="entry name" value="efflux_EmrB"/>
    <property type="match status" value="1"/>
</dbReference>
<dbReference type="CDD" id="cd17321">
    <property type="entry name" value="MFS_MMR_MDR_like"/>
    <property type="match status" value="1"/>
</dbReference>
<dbReference type="AlphaFoldDB" id="R9CBJ6"/>
<feature type="domain" description="Major facilitator superfamily (MFS) profile" evidence="9">
    <location>
        <begin position="9"/>
        <end position="465"/>
    </location>
</feature>
<feature type="transmembrane region" description="Helical" evidence="8">
    <location>
        <begin position="40"/>
        <end position="63"/>
    </location>
</feature>
<feature type="transmembrane region" description="Helical" evidence="8">
    <location>
        <begin position="221"/>
        <end position="241"/>
    </location>
</feature>
<evidence type="ECO:0000256" key="7">
    <source>
        <dbReference type="ARBA" id="ARBA00023136"/>
    </source>
</evidence>
<dbReference type="Proteomes" id="UP000013988">
    <property type="component" value="Unassembled WGS sequence"/>
</dbReference>
<dbReference type="Gene3D" id="1.20.1250.20">
    <property type="entry name" value="MFS general substrate transporter like domains"/>
    <property type="match status" value="1"/>
</dbReference>
<keyword evidence="11" id="KW-1185">Reference proteome</keyword>
<feature type="transmembrane region" description="Helical" evidence="8">
    <location>
        <begin position="261"/>
        <end position="287"/>
    </location>
</feature>
<reference evidence="10 11" key="1">
    <citation type="submission" date="2013-03" db="EMBL/GenBank/DDBJ databases">
        <title>Whole genome shotgun sequencing of Clostridium sartagoforme AAU1.</title>
        <authorList>
            <person name="Joshi C.G."/>
            <person name="Duggirala S.M."/>
            <person name="Nathani N.M."/>
            <person name="Bhatt V.D."/>
            <person name="Patel A.K."/>
            <person name="Pandya P.R."/>
            <person name="KaPatel J.A."/>
        </authorList>
    </citation>
    <scope>NUCLEOTIDE SEQUENCE [LARGE SCALE GENOMIC DNA]</scope>
    <source>
        <strain evidence="10 11">AAU1</strain>
    </source>
</reference>
<evidence type="ECO:0000256" key="8">
    <source>
        <dbReference type="SAM" id="Phobius"/>
    </source>
</evidence>
<feature type="transmembrane region" description="Helical" evidence="8">
    <location>
        <begin position="293"/>
        <end position="316"/>
    </location>
</feature>
<evidence type="ECO:0000256" key="1">
    <source>
        <dbReference type="ARBA" id="ARBA00004651"/>
    </source>
</evidence>
<dbReference type="PROSITE" id="PS50850">
    <property type="entry name" value="MFS"/>
    <property type="match status" value="1"/>
</dbReference>
<sequence length="470" mass="50375">MKMKKEWAILLTVLPMTFMTTLDSSIVNVALPTMSRELGTTMAGIEWVVTSYLITICATILLFGRLGDIIGKSKVFKIGIGVFTLGSLLCGLSNSLIMLILSRIIQAIGAGAAMATNQGIITETFPPTERGRALGMTGTAVALGTMVGPTLGGLIVSVAPWEYIFLINIPIGILVYIGVLKVLSFKKVNEKVPFDIKGTILFMLSIIMLFTSINFGQSLGYTNPIIMGAFVLSLVLLFIFIKIEQKIVGPMLDINIFKNKLFSLSIFCGFTSFVSIGAINIILPFYYQDVLKLTPSAAGLMMTVSPIILAIVAPISGHLSDKLGSEKISCIGLSILTIGIFSLTIFNQYTSLIIVAIFVGLVSLGSGIFQSPNNSLIMSTVDKTKLGIAGSVNGLVRNLGTTTGIALSTSILYSRMSSKIGYKVSGYVEGRADIFIYAMRFVFAGIGCICLIGAILTLIRVVNKRSKTLN</sequence>
<proteinExistence type="inferred from homology"/>
<dbReference type="InterPro" id="IPR036259">
    <property type="entry name" value="MFS_trans_sf"/>
</dbReference>
<dbReference type="SUPFAM" id="SSF103473">
    <property type="entry name" value="MFS general substrate transporter"/>
    <property type="match status" value="1"/>
</dbReference>
<evidence type="ECO:0000256" key="5">
    <source>
        <dbReference type="ARBA" id="ARBA00022692"/>
    </source>
</evidence>
<dbReference type="Gene3D" id="1.20.1720.10">
    <property type="entry name" value="Multidrug resistance protein D"/>
    <property type="match status" value="1"/>
</dbReference>
<dbReference type="RefSeq" id="WP_016207046.1">
    <property type="nucleotide sequence ID" value="NZ_ASRV01000094.1"/>
</dbReference>
<dbReference type="InterPro" id="IPR004638">
    <property type="entry name" value="EmrB-like"/>
</dbReference>
<feature type="transmembrane region" description="Helical" evidence="8">
    <location>
        <begin position="434"/>
        <end position="459"/>
    </location>
</feature>
<feature type="transmembrane region" description="Helical" evidence="8">
    <location>
        <begin position="75"/>
        <end position="98"/>
    </location>
</feature>
<evidence type="ECO:0000256" key="3">
    <source>
        <dbReference type="ARBA" id="ARBA00022448"/>
    </source>
</evidence>
<protein>
    <recommendedName>
        <fullName evidence="9">Major facilitator superfamily (MFS) profile domain-containing protein</fullName>
    </recommendedName>
</protein>
<evidence type="ECO:0000259" key="9">
    <source>
        <dbReference type="PROSITE" id="PS50850"/>
    </source>
</evidence>
<comment type="subcellular location">
    <subcellularLocation>
        <location evidence="1">Cell membrane</location>
        <topology evidence="1">Multi-pass membrane protein</topology>
    </subcellularLocation>
</comment>
<evidence type="ECO:0000256" key="4">
    <source>
        <dbReference type="ARBA" id="ARBA00022475"/>
    </source>
</evidence>
<feature type="transmembrane region" description="Helical" evidence="8">
    <location>
        <begin position="328"/>
        <end position="346"/>
    </location>
</feature>
<organism evidence="10 11">
    <name type="scientific">Clostridium sartagoforme AAU1</name>
    <dbReference type="NCBI Taxonomy" id="1202534"/>
    <lineage>
        <taxon>Bacteria</taxon>
        <taxon>Bacillati</taxon>
        <taxon>Bacillota</taxon>
        <taxon>Clostridia</taxon>
        <taxon>Eubacteriales</taxon>
        <taxon>Clostridiaceae</taxon>
        <taxon>Clostridium</taxon>
    </lineage>
</organism>
<dbReference type="InterPro" id="IPR020846">
    <property type="entry name" value="MFS_dom"/>
</dbReference>
<keyword evidence="7 8" id="KW-0472">Membrane</keyword>
<dbReference type="GO" id="GO:0005886">
    <property type="term" value="C:plasma membrane"/>
    <property type="evidence" value="ECO:0007669"/>
    <property type="project" value="UniProtKB-SubCell"/>
</dbReference>
<feature type="transmembrane region" description="Helical" evidence="8">
    <location>
        <begin position="395"/>
        <end position="414"/>
    </location>
</feature>
<dbReference type="Pfam" id="PF07690">
    <property type="entry name" value="MFS_1"/>
    <property type="match status" value="2"/>
</dbReference>
<dbReference type="InterPro" id="IPR011701">
    <property type="entry name" value="MFS"/>
</dbReference>
<keyword evidence="3" id="KW-0813">Transport</keyword>
<feature type="transmembrane region" description="Helical" evidence="8">
    <location>
        <begin position="133"/>
        <end position="157"/>
    </location>
</feature>
<feature type="transmembrane region" description="Helical" evidence="8">
    <location>
        <begin position="104"/>
        <end position="121"/>
    </location>
</feature>
<evidence type="ECO:0000313" key="10">
    <source>
        <dbReference type="EMBL" id="EOR26360.1"/>
    </source>
</evidence>
<evidence type="ECO:0000256" key="6">
    <source>
        <dbReference type="ARBA" id="ARBA00022989"/>
    </source>
</evidence>
<dbReference type="EMBL" id="ASRV01000094">
    <property type="protein sequence ID" value="EOR26360.1"/>
    <property type="molecule type" value="Genomic_DNA"/>
</dbReference>
<accession>R9CBJ6</accession>
<dbReference type="GO" id="GO:0022857">
    <property type="term" value="F:transmembrane transporter activity"/>
    <property type="evidence" value="ECO:0007669"/>
    <property type="project" value="InterPro"/>
</dbReference>
<keyword evidence="6 8" id="KW-1133">Transmembrane helix</keyword>
<comment type="similarity">
    <text evidence="2">Belongs to the major facilitator superfamily. EmrB family.</text>
</comment>
<name>R9CBJ6_9CLOT</name>
<dbReference type="PATRIC" id="fig|1202534.3.peg.1658"/>
<keyword evidence="4" id="KW-1003">Cell membrane</keyword>
<dbReference type="PANTHER" id="PTHR42718:SF9">
    <property type="entry name" value="MAJOR FACILITATOR SUPERFAMILY MULTIDRUG TRANSPORTER MFSC"/>
    <property type="match status" value="1"/>
</dbReference>